<evidence type="ECO:0000256" key="3">
    <source>
        <dbReference type="ARBA" id="ARBA00022833"/>
    </source>
</evidence>
<dbReference type="GO" id="GO:0000492">
    <property type="term" value="P:box C/D snoRNP assembly"/>
    <property type="evidence" value="ECO:0007669"/>
    <property type="project" value="TreeGrafter"/>
</dbReference>
<accession>A0A9W7XKS5</accession>
<dbReference type="AlphaFoldDB" id="A0A9W7XKS5"/>
<comment type="caution">
    <text evidence="7">The sequence shown here is derived from an EMBL/GenBank/DDBJ whole genome shotgun (WGS) entry which is preliminary data.</text>
</comment>
<dbReference type="PROSITE" id="PS51083">
    <property type="entry name" value="ZF_HIT"/>
    <property type="match status" value="1"/>
</dbReference>
<organism evidence="7 8">
    <name type="scientific">Coemansia asiatica</name>
    <dbReference type="NCBI Taxonomy" id="1052880"/>
    <lineage>
        <taxon>Eukaryota</taxon>
        <taxon>Fungi</taxon>
        <taxon>Fungi incertae sedis</taxon>
        <taxon>Zoopagomycota</taxon>
        <taxon>Kickxellomycotina</taxon>
        <taxon>Kickxellomycetes</taxon>
        <taxon>Kickxellales</taxon>
        <taxon>Kickxellaceae</taxon>
        <taxon>Coemansia</taxon>
    </lineage>
</organism>
<feature type="domain" description="HIT-type" evidence="6">
    <location>
        <begin position="6"/>
        <end position="39"/>
    </location>
</feature>
<dbReference type="GO" id="GO:0048254">
    <property type="term" value="P:snoRNA localization"/>
    <property type="evidence" value="ECO:0007669"/>
    <property type="project" value="TreeGrafter"/>
</dbReference>
<name>A0A9W7XKS5_9FUNG</name>
<feature type="compositionally biased region" description="Polar residues" evidence="5">
    <location>
        <begin position="47"/>
        <end position="70"/>
    </location>
</feature>
<feature type="region of interest" description="Disordered" evidence="5">
    <location>
        <begin position="41"/>
        <end position="88"/>
    </location>
</feature>
<dbReference type="Gene3D" id="3.30.60.190">
    <property type="match status" value="1"/>
</dbReference>
<dbReference type="GO" id="GO:0070761">
    <property type="term" value="C:pre-snoRNP complex"/>
    <property type="evidence" value="ECO:0007669"/>
    <property type="project" value="TreeGrafter"/>
</dbReference>
<evidence type="ECO:0000256" key="5">
    <source>
        <dbReference type="SAM" id="MobiDB-lite"/>
    </source>
</evidence>
<keyword evidence="2 4" id="KW-0863">Zinc-finger</keyword>
<evidence type="ECO:0000313" key="7">
    <source>
        <dbReference type="EMBL" id="KAJ1646800.1"/>
    </source>
</evidence>
<gene>
    <name evidence="7" type="ORF">LPJ64_001740</name>
</gene>
<evidence type="ECO:0000256" key="4">
    <source>
        <dbReference type="PROSITE-ProRule" id="PRU00453"/>
    </source>
</evidence>
<dbReference type="PANTHER" id="PTHR13483">
    <property type="entry name" value="BOX C_D SNORNA PROTEIN 1-RELATED"/>
    <property type="match status" value="1"/>
</dbReference>
<keyword evidence="3" id="KW-0862">Zinc</keyword>
<dbReference type="GO" id="GO:0008270">
    <property type="term" value="F:zinc ion binding"/>
    <property type="evidence" value="ECO:0007669"/>
    <property type="project" value="UniProtKB-UniRule"/>
</dbReference>
<dbReference type="GO" id="GO:0000463">
    <property type="term" value="P:maturation of LSU-rRNA from tricistronic rRNA transcript (SSU-rRNA, 5.8S rRNA, LSU-rRNA)"/>
    <property type="evidence" value="ECO:0007669"/>
    <property type="project" value="TreeGrafter"/>
</dbReference>
<evidence type="ECO:0000259" key="6">
    <source>
        <dbReference type="PROSITE" id="PS51083"/>
    </source>
</evidence>
<reference evidence="7" key="1">
    <citation type="submission" date="2022-07" db="EMBL/GenBank/DDBJ databases">
        <title>Phylogenomic reconstructions and comparative analyses of Kickxellomycotina fungi.</title>
        <authorList>
            <person name="Reynolds N.K."/>
            <person name="Stajich J.E."/>
            <person name="Barry K."/>
            <person name="Grigoriev I.V."/>
            <person name="Crous P."/>
            <person name="Smith M.E."/>
        </authorList>
    </citation>
    <scope>NUCLEOTIDE SEQUENCE</scope>
    <source>
        <strain evidence="7">NBRC 105413</strain>
    </source>
</reference>
<evidence type="ECO:0000256" key="1">
    <source>
        <dbReference type="ARBA" id="ARBA00022723"/>
    </source>
</evidence>
<dbReference type="InterPro" id="IPR007529">
    <property type="entry name" value="Znf_HIT"/>
</dbReference>
<proteinExistence type="predicted"/>
<protein>
    <recommendedName>
        <fullName evidence="6">HIT-type domain-containing protein</fullName>
    </recommendedName>
</protein>
<keyword evidence="1" id="KW-0479">Metal-binding</keyword>
<dbReference type="GO" id="GO:0005634">
    <property type="term" value="C:nucleus"/>
    <property type="evidence" value="ECO:0007669"/>
    <property type="project" value="TreeGrafter"/>
</dbReference>
<dbReference type="Proteomes" id="UP001145021">
    <property type="component" value="Unassembled WGS sequence"/>
</dbReference>
<dbReference type="Pfam" id="PF04438">
    <property type="entry name" value="zf-HIT"/>
    <property type="match status" value="1"/>
</dbReference>
<dbReference type="EMBL" id="JANBOH010000048">
    <property type="protein sequence ID" value="KAJ1646800.1"/>
    <property type="molecule type" value="Genomic_DNA"/>
</dbReference>
<dbReference type="CDD" id="cd23024">
    <property type="entry name" value="zf-HIT_ZNHIT2-3"/>
    <property type="match status" value="1"/>
</dbReference>
<evidence type="ECO:0000313" key="8">
    <source>
        <dbReference type="Proteomes" id="UP001145021"/>
    </source>
</evidence>
<evidence type="ECO:0000256" key="2">
    <source>
        <dbReference type="ARBA" id="ARBA00022771"/>
    </source>
</evidence>
<sequence length="151" mass="16798">MKTRLCTVCNEAGAKYKCPKCSAGYCSVACYKVHKTEPCVSPEKNYSDGQQPRTQQHATSDTGKPSSLTIANAPAVDDEDEKAKHRLGPEDLKKLHQADRVKELLANPEIRLLLDAVRKDPNPVEAIRILRQRPDFEQLAQALICATKRVD</sequence>
<dbReference type="SUPFAM" id="SSF144232">
    <property type="entry name" value="HIT/MYND zinc finger-like"/>
    <property type="match status" value="1"/>
</dbReference>
<keyword evidence="8" id="KW-1185">Reference proteome</keyword>
<dbReference type="PANTHER" id="PTHR13483:SF11">
    <property type="entry name" value="ZINC FINGER HIT DOMAIN-CONTAINING PROTEIN 3"/>
    <property type="match status" value="1"/>
</dbReference>
<dbReference type="InterPro" id="IPR051639">
    <property type="entry name" value="BCD1"/>
</dbReference>